<evidence type="ECO:0000313" key="3">
    <source>
        <dbReference type="Proteomes" id="UP000324222"/>
    </source>
</evidence>
<evidence type="ECO:0000313" key="2">
    <source>
        <dbReference type="EMBL" id="MPC40511.1"/>
    </source>
</evidence>
<comment type="caution">
    <text evidence="2">The sequence shown here is derived from an EMBL/GenBank/DDBJ whole genome shotgun (WGS) entry which is preliminary data.</text>
</comment>
<dbReference type="EMBL" id="VSRR010004717">
    <property type="protein sequence ID" value="MPC40511.1"/>
    <property type="molecule type" value="Genomic_DNA"/>
</dbReference>
<reference evidence="2 3" key="1">
    <citation type="submission" date="2019-05" db="EMBL/GenBank/DDBJ databases">
        <title>Another draft genome of Portunus trituberculatus and its Hox gene families provides insights of decapod evolution.</title>
        <authorList>
            <person name="Jeong J.-H."/>
            <person name="Song I."/>
            <person name="Kim S."/>
            <person name="Choi T."/>
            <person name="Kim D."/>
            <person name="Ryu S."/>
            <person name="Kim W."/>
        </authorList>
    </citation>
    <scope>NUCLEOTIDE SEQUENCE [LARGE SCALE GENOMIC DNA]</scope>
    <source>
        <tissue evidence="2">Muscle</tissue>
    </source>
</reference>
<protein>
    <submittedName>
        <fullName evidence="2">Uncharacterized protein</fullName>
    </submittedName>
</protein>
<keyword evidence="3" id="KW-1185">Reference proteome</keyword>
<name>A0A5B7F0I0_PORTR</name>
<evidence type="ECO:0000256" key="1">
    <source>
        <dbReference type="SAM" id="MobiDB-lite"/>
    </source>
</evidence>
<sequence length="153" mass="15852">MRPVRCAVVRTSPDRSGSGAATRAAFPPPDPLFKGTRATVLPGNEGPGEAIGVLPRSVAVCPLLASRHLLPAPSGYSAARHPSPLPPSLPPYAFPPPPIPPHPTPSQRLPPTIRHTPSAHFPCLGPSNLPGATCSKPLPTIMTVTPACLFLPP</sequence>
<accession>A0A5B7F0I0</accession>
<feature type="region of interest" description="Disordered" evidence="1">
    <location>
        <begin position="1"/>
        <end position="33"/>
    </location>
</feature>
<dbReference type="AlphaFoldDB" id="A0A5B7F0I0"/>
<dbReference type="Proteomes" id="UP000324222">
    <property type="component" value="Unassembled WGS sequence"/>
</dbReference>
<organism evidence="2 3">
    <name type="scientific">Portunus trituberculatus</name>
    <name type="common">Swimming crab</name>
    <name type="synonym">Neptunus trituberculatus</name>
    <dbReference type="NCBI Taxonomy" id="210409"/>
    <lineage>
        <taxon>Eukaryota</taxon>
        <taxon>Metazoa</taxon>
        <taxon>Ecdysozoa</taxon>
        <taxon>Arthropoda</taxon>
        <taxon>Crustacea</taxon>
        <taxon>Multicrustacea</taxon>
        <taxon>Malacostraca</taxon>
        <taxon>Eumalacostraca</taxon>
        <taxon>Eucarida</taxon>
        <taxon>Decapoda</taxon>
        <taxon>Pleocyemata</taxon>
        <taxon>Brachyura</taxon>
        <taxon>Eubrachyura</taxon>
        <taxon>Portunoidea</taxon>
        <taxon>Portunidae</taxon>
        <taxon>Portuninae</taxon>
        <taxon>Portunus</taxon>
    </lineage>
</organism>
<gene>
    <name evidence="2" type="ORF">E2C01_034071</name>
</gene>
<feature type="compositionally biased region" description="Pro residues" evidence="1">
    <location>
        <begin position="83"/>
        <end position="104"/>
    </location>
</feature>
<proteinExistence type="predicted"/>
<feature type="region of interest" description="Disordered" evidence="1">
    <location>
        <begin position="72"/>
        <end position="105"/>
    </location>
</feature>